<dbReference type="PANTHER" id="PTHR36973">
    <property type="entry name" value="SLL1456 PROTEIN-RELATED"/>
    <property type="match status" value="1"/>
</dbReference>
<dbReference type="RefSeq" id="WP_008328896.1">
    <property type="nucleotide sequence ID" value="NZ_CH902578.1"/>
</dbReference>
<dbReference type="InterPro" id="IPR006342">
    <property type="entry name" value="FkbM_mtfrase"/>
</dbReference>
<dbReference type="eggNOG" id="COG2242">
    <property type="taxonomic scope" value="Bacteria"/>
</dbReference>
<evidence type="ECO:0000259" key="1">
    <source>
        <dbReference type="Pfam" id="PF05050"/>
    </source>
</evidence>
<dbReference type="HOGENOM" id="CLU_1159975_0_0_5"/>
<gene>
    <name evidence="2" type="ORF">RB2654_03964</name>
</gene>
<protein>
    <recommendedName>
        <fullName evidence="1">Methyltransferase FkbM domain-containing protein</fullName>
    </recommendedName>
</protein>
<dbReference type="NCBIfam" id="TIGR01444">
    <property type="entry name" value="fkbM_fam"/>
    <property type="match status" value="1"/>
</dbReference>
<evidence type="ECO:0000313" key="2">
    <source>
        <dbReference type="EMBL" id="EAQ11554.1"/>
    </source>
</evidence>
<evidence type="ECO:0000313" key="3">
    <source>
        <dbReference type="Proteomes" id="UP000002931"/>
    </source>
</evidence>
<dbReference type="SUPFAM" id="SSF53335">
    <property type="entry name" value="S-adenosyl-L-methionine-dependent methyltransferases"/>
    <property type="match status" value="1"/>
</dbReference>
<dbReference type="InterPro" id="IPR029063">
    <property type="entry name" value="SAM-dependent_MTases_sf"/>
</dbReference>
<feature type="domain" description="Methyltransferase FkbM" evidence="1">
    <location>
        <begin position="34"/>
        <end position="173"/>
    </location>
</feature>
<dbReference type="OrthoDB" id="292760at2"/>
<dbReference type="AlphaFoldDB" id="A3VJH7"/>
<dbReference type="PANTHER" id="PTHR36973:SF4">
    <property type="entry name" value="NODULATION PROTEIN"/>
    <property type="match status" value="1"/>
</dbReference>
<reference evidence="2 3" key="1">
    <citation type="journal article" date="2010" name="J. Bacteriol.">
        <title>Genome sequences of Pelagibaca bermudensis HTCC2601T and Maritimibacter alkaliphilus HTCC2654T, the type strains of two marine Roseobacter genera.</title>
        <authorList>
            <person name="Thrash J.C."/>
            <person name="Cho J.C."/>
            <person name="Ferriera S."/>
            <person name="Johnson J."/>
            <person name="Vergin K.L."/>
            <person name="Giovannoni S.J."/>
        </authorList>
    </citation>
    <scope>NUCLEOTIDE SEQUENCE [LARGE SCALE GENOMIC DNA]</scope>
    <source>
        <strain evidence="2 3">HTCC2654</strain>
    </source>
</reference>
<dbReference type="Proteomes" id="UP000002931">
    <property type="component" value="Unassembled WGS sequence"/>
</dbReference>
<dbReference type="EMBL" id="AAMT01000014">
    <property type="protein sequence ID" value="EAQ11554.1"/>
    <property type="molecule type" value="Genomic_DNA"/>
</dbReference>
<dbReference type="STRING" id="314271.RB2654_03964"/>
<proteinExistence type="predicted"/>
<dbReference type="Gene3D" id="3.40.50.150">
    <property type="entry name" value="Vaccinia Virus protein VP39"/>
    <property type="match status" value="1"/>
</dbReference>
<dbReference type="Pfam" id="PF05050">
    <property type="entry name" value="Methyltransf_21"/>
    <property type="match status" value="1"/>
</dbReference>
<accession>A3VJH7</accession>
<comment type="caution">
    <text evidence="2">The sequence shown here is derived from an EMBL/GenBank/DDBJ whole genome shotgun (WGS) entry which is preliminary data.</text>
</comment>
<name>A3VJH7_9RHOB</name>
<keyword evidence="3" id="KW-1185">Reference proteome</keyword>
<sequence>MDDISRILPRIPGKRDSIAKFLAAGFPVETVIDVGVQYGTPELIDTLGDRRHILCEPIVEYHDSIRRTYTARGVDFLLDARAASDSDGTAQIALSTTSDASTITHARLNDTDAPGQTLRAVETVTLSTLVEDLNLTGPFLLKIDVDGAEEMILKGAAPILSQCSGVVMEAHVESFFARCQHLVDAGLSLFDIIDLCYYDNRLCQVDVFFINPAFAPDGAEKPISGAWDNSKWFDLIRHI</sequence>
<organism evidence="2 3">
    <name type="scientific">Maritimibacter alkaliphilus HTCC2654</name>
    <dbReference type="NCBI Taxonomy" id="314271"/>
    <lineage>
        <taxon>Bacteria</taxon>
        <taxon>Pseudomonadati</taxon>
        <taxon>Pseudomonadota</taxon>
        <taxon>Alphaproteobacteria</taxon>
        <taxon>Rhodobacterales</taxon>
        <taxon>Roseobacteraceae</taxon>
        <taxon>Maritimibacter</taxon>
    </lineage>
</organism>
<dbReference type="GO" id="GO:0008171">
    <property type="term" value="F:O-methyltransferase activity"/>
    <property type="evidence" value="ECO:0007669"/>
    <property type="project" value="TreeGrafter"/>
</dbReference>
<dbReference type="InterPro" id="IPR053188">
    <property type="entry name" value="FkbM_Methyltransferase"/>
</dbReference>